<dbReference type="EMBL" id="QXGA01006607">
    <property type="protein sequence ID" value="KAE9062526.1"/>
    <property type="molecule type" value="Genomic_DNA"/>
</dbReference>
<proteinExistence type="predicted"/>
<name>A0A6A3PQM1_9STRA</name>
<evidence type="ECO:0000313" key="1">
    <source>
        <dbReference type="EMBL" id="KAE9062526.1"/>
    </source>
</evidence>
<accession>A0A6A3PQM1</accession>
<dbReference type="Proteomes" id="UP000440732">
    <property type="component" value="Unassembled WGS sequence"/>
</dbReference>
<dbReference type="Proteomes" id="UP000476176">
    <property type="component" value="Unassembled WGS sequence"/>
</dbReference>
<protein>
    <submittedName>
        <fullName evidence="1">Uncharacterized protein</fullName>
    </submittedName>
</protein>
<reference evidence="1 3" key="1">
    <citation type="submission" date="2018-08" db="EMBL/GenBank/DDBJ databases">
        <title>Genomic investigation of the strawberry pathogen Phytophthora fragariae indicates pathogenicity is determined by transcriptional variation in three key races.</title>
        <authorList>
            <person name="Adams T.M."/>
            <person name="Armitage A.D."/>
            <person name="Sobczyk M.K."/>
            <person name="Bates H.J."/>
            <person name="Dunwell J.M."/>
            <person name="Nellist C.F."/>
            <person name="Harrison R.J."/>
        </authorList>
    </citation>
    <scope>NUCLEOTIDE SEQUENCE [LARGE SCALE GENOMIC DNA]</scope>
    <source>
        <strain evidence="2 4">BC-23</strain>
        <strain evidence="1 3">NOV-5</strain>
    </source>
</reference>
<gene>
    <name evidence="2" type="ORF">PF004_g30517</name>
    <name evidence="1" type="ORF">PF006_g31151</name>
</gene>
<sequence>TGQAEEITNEGITSVLSAKSAGSLGWLGISREEWRKLRGIRVPFRELHYLFKCLVVLLEPPIEQRDARKSKPTPKQQEQFVPFDFRGLIVVKCYTSRQSGATDRGSTLAPSQATALRAIFQEPTFTESAFVRTAAGAGTKIFAWLQKLLDEYDEWKLM</sequence>
<evidence type="ECO:0000313" key="4">
    <source>
        <dbReference type="Proteomes" id="UP000476176"/>
    </source>
</evidence>
<feature type="non-terminal residue" evidence="1">
    <location>
        <position position="1"/>
    </location>
</feature>
<dbReference type="AlphaFoldDB" id="A0A6A3PQM1"/>
<dbReference type="EMBL" id="QXGC01006478">
    <property type="protein sequence ID" value="KAE9162358.1"/>
    <property type="molecule type" value="Genomic_DNA"/>
</dbReference>
<organism evidence="1 3">
    <name type="scientific">Phytophthora fragariae</name>
    <dbReference type="NCBI Taxonomy" id="53985"/>
    <lineage>
        <taxon>Eukaryota</taxon>
        <taxon>Sar</taxon>
        <taxon>Stramenopiles</taxon>
        <taxon>Oomycota</taxon>
        <taxon>Peronosporomycetes</taxon>
        <taxon>Peronosporales</taxon>
        <taxon>Peronosporaceae</taxon>
        <taxon>Phytophthora</taxon>
    </lineage>
</organism>
<evidence type="ECO:0000313" key="2">
    <source>
        <dbReference type="EMBL" id="KAE9162358.1"/>
    </source>
</evidence>
<comment type="caution">
    <text evidence="1">The sequence shown here is derived from an EMBL/GenBank/DDBJ whole genome shotgun (WGS) entry which is preliminary data.</text>
</comment>
<evidence type="ECO:0000313" key="3">
    <source>
        <dbReference type="Proteomes" id="UP000440732"/>
    </source>
</evidence>